<dbReference type="InterPro" id="IPR045076">
    <property type="entry name" value="MutS"/>
</dbReference>
<dbReference type="eggNOG" id="KOG0219">
    <property type="taxonomic scope" value="Eukaryota"/>
</dbReference>
<dbReference type="OrthoDB" id="295033at2759"/>
<reference evidence="5 6" key="1">
    <citation type="journal article" date="2014" name="Nature">
        <title>The genome of the recently domesticated crop plant sugar beet (Beta vulgaris).</title>
        <authorList>
            <person name="Dohm J.C."/>
            <person name="Minoche A.E."/>
            <person name="Holtgrawe D."/>
            <person name="Capella-Gutierrez S."/>
            <person name="Zakrzewski F."/>
            <person name="Tafer H."/>
            <person name="Rupp O."/>
            <person name="Sorensen T.R."/>
            <person name="Stracke R."/>
            <person name="Reinhardt R."/>
            <person name="Goesmann A."/>
            <person name="Kraft T."/>
            <person name="Schulz B."/>
            <person name="Stadler P.F."/>
            <person name="Schmidt T."/>
            <person name="Gabaldon T."/>
            <person name="Lehrach H."/>
            <person name="Weisshaar B."/>
            <person name="Himmelbauer H."/>
        </authorList>
    </citation>
    <scope>NUCLEOTIDE SEQUENCE [LARGE SCALE GENOMIC DNA]</scope>
    <source>
        <tissue evidence="5">Taproot</tissue>
    </source>
</reference>
<dbReference type="Proteomes" id="UP000035740">
    <property type="component" value="Unassembled WGS sequence"/>
</dbReference>
<evidence type="ECO:0000259" key="3">
    <source>
        <dbReference type="Pfam" id="PF05188"/>
    </source>
</evidence>
<feature type="non-terminal residue" evidence="5">
    <location>
        <position position="1"/>
    </location>
</feature>
<accession>A0A0J8B0M6</accession>
<sequence>IREFATVEFTDNEELSAVDALLIEHTPKECIIESDMSLNKDTLTQLLSRRSIPFSFQSKTMFVTTSLEQDLKRLLAISIQQYLSDLENAVAMRSLAGLVRHCSVLENDSMNGKCSLTRLELHEYMKPLDNNASRALNLFPSMLDPNSDSSLFGVLNKCKTAAGSRLLQHWIKQPLMSTSLINNRLDCVESLSAGSHSNESFRYLRYILQQFPEFLGCS</sequence>
<dbReference type="InterPro" id="IPR036678">
    <property type="entry name" value="MutS_con_dom_sf"/>
</dbReference>
<evidence type="ECO:0008006" key="7">
    <source>
        <dbReference type="Google" id="ProtNLM"/>
    </source>
</evidence>
<dbReference type="GO" id="GO:0030983">
    <property type="term" value="F:mismatched DNA binding"/>
    <property type="evidence" value="ECO:0007669"/>
    <property type="project" value="InterPro"/>
</dbReference>
<keyword evidence="6" id="KW-1185">Reference proteome</keyword>
<dbReference type="GO" id="GO:0006312">
    <property type="term" value="P:mitotic recombination"/>
    <property type="evidence" value="ECO:0007669"/>
    <property type="project" value="TreeGrafter"/>
</dbReference>
<dbReference type="Gene3D" id="3.30.420.110">
    <property type="entry name" value="MutS, connector domain"/>
    <property type="match status" value="1"/>
</dbReference>
<dbReference type="GO" id="GO:0140664">
    <property type="term" value="F:ATP-dependent DNA damage sensor activity"/>
    <property type="evidence" value="ECO:0007669"/>
    <property type="project" value="InterPro"/>
</dbReference>
<dbReference type="GO" id="GO:0006298">
    <property type="term" value="P:mismatch repair"/>
    <property type="evidence" value="ECO:0007669"/>
    <property type="project" value="InterPro"/>
</dbReference>
<keyword evidence="2" id="KW-0539">Nucleus</keyword>
<dbReference type="Gene3D" id="1.10.1420.10">
    <property type="match status" value="1"/>
</dbReference>
<dbReference type="GO" id="GO:0005524">
    <property type="term" value="F:ATP binding"/>
    <property type="evidence" value="ECO:0007669"/>
    <property type="project" value="InterPro"/>
</dbReference>
<protein>
    <recommendedName>
        <fullName evidence="7">DNA mismatch repair protein MutS core domain-containing protein</fullName>
    </recommendedName>
</protein>
<dbReference type="SUPFAM" id="SSF48334">
    <property type="entry name" value="DNA repair protein MutS, domain III"/>
    <property type="match status" value="1"/>
</dbReference>
<evidence type="ECO:0000313" key="5">
    <source>
        <dbReference type="EMBL" id="KMS94526.1"/>
    </source>
</evidence>
<dbReference type="AlphaFoldDB" id="A0A0J8B0M6"/>
<evidence type="ECO:0000256" key="1">
    <source>
        <dbReference type="ARBA" id="ARBA00004123"/>
    </source>
</evidence>
<dbReference type="PANTHER" id="PTHR11361:SF35">
    <property type="entry name" value="DNA MISMATCH REPAIR PROTEIN MSH2"/>
    <property type="match status" value="1"/>
</dbReference>
<dbReference type="PANTHER" id="PTHR11361">
    <property type="entry name" value="DNA MISMATCH REPAIR PROTEIN MUTS FAMILY MEMBER"/>
    <property type="match status" value="1"/>
</dbReference>
<gene>
    <name evidence="5" type="ORF">BVRB_020530</name>
</gene>
<dbReference type="Pfam" id="PF05192">
    <property type="entry name" value="MutS_III"/>
    <property type="match status" value="1"/>
</dbReference>
<dbReference type="InterPro" id="IPR036187">
    <property type="entry name" value="DNA_mismatch_repair_MutS_sf"/>
</dbReference>
<evidence type="ECO:0000313" key="6">
    <source>
        <dbReference type="Proteomes" id="UP000035740"/>
    </source>
</evidence>
<dbReference type="Gramene" id="KMS94526">
    <property type="protein sequence ID" value="KMS94526"/>
    <property type="gene ID" value="BVRB_020530"/>
</dbReference>
<dbReference type="Pfam" id="PF05188">
    <property type="entry name" value="MutS_II"/>
    <property type="match status" value="1"/>
</dbReference>
<evidence type="ECO:0000259" key="4">
    <source>
        <dbReference type="Pfam" id="PF05192"/>
    </source>
</evidence>
<comment type="subcellular location">
    <subcellularLocation>
        <location evidence="1">Nucleus</location>
    </subcellularLocation>
</comment>
<feature type="domain" description="DNA mismatch repair protein MutS connector" evidence="3">
    <location>
        <begin position="2"/>
        <end position="108"/>
    </location>
</feature>
<feature type="domain" description="DNA mismatch repair protein MutS core" evidence="4">
    <location>
        <begin position="132"/>
        <end position="202"/>
    </location>
</feature>
<dbReference type="OMA" id="CGNECTV"/>
<proteinExistence type="predicted"/>
<evidence type="ECO:0000256" key="2">
    <source>
        <dbReference type="ARBA" id="ARBA00023242"/>
    </source>
</evidence>
<name>A0A0J8B0M6_BETVV</name>
<dbReference type="GO" id="GO:0032301">
    <property type="term" value="C:MutSalpha complex"/>
    <property type="evidence" value="ECO:0007669"/>
    <property type="project" value="TreeGrafter"/>
</dbReference>
<dbReference type="InterPro" id="IPR007696">
    <property type="entry name" value="DNA_mismatch_repair_MutS_core"/>
</dbReference>
<dbReference type="EMBL" id="KQ092752">
    <property type="protein sequence ID" value="KMS94526.1"/>
    <property type="molecule type" value="Genomic_DNA"/>
</dbReference>
<organism evidence="5 6">
    <name type="scientific">Beta vulgaris subsp. vulgaris</name>
    <name type="common">Beet</name>
    <dbReference type="NCBI Taxonomy" id="3555"/>
    <lineage>
        <taxon>Eukaryota</taxon>
        <taxon>Viridiplantae</taxon>
        <taxon>Streptophyta</taxon>
        <taxon>Embryophyta</taxon>
        <taxon>Tracheophyta</taxon>
        <taxon>Spermatophyta</taxon>
        <taxon>Magnoliopsida</taxon>
        <taxon>eudicotyledons</taxon>
        <taxon>Gunneridae</taxon>
        <taxon>Pentapetalae</taxon>
        <taxon>Caryophyllales</taxon>
        <taxon>Chenopodiaceae</taxon>
        <taxon>Betoideae</taxon>
        <taxon>Beta</taxon>
    </lineage>
</organism>
<dbReference type="InterPro" id="IPR007860">
    <property type="entry name" value="DNA_mmatch_repair_MutS_con_dom"/>
</dbReference>